<name>A0ABQ7EZU1_BRACR</name>
<feature type="region of interest" description="Disordered" evidence="1">
    <location>
        <begin position="522"/>
        <end position="546"/>
    </location>
</feature>
<dbReference type="InterPro" id="IPR029021">
    <property type="entry name" value="Prot-tyrosine_phosphatase-like"/>
</dbReference>
<sequence length="652" mass="71966">MNCSRLTSFTLDLLKAVKSRDTSNLPWIGPVPGDIAEVEAYCRIFRSAERLHGALMETLCNPVTGECRVPYDFSPEEKPLLEDKIVSVLGCILSLLNKGRKEILSGRSSSMNSFSLDDVGVAEDTLPPLAVFRGEMKRCCESLHIALENYLTPDDERSGIVWRKLQKLKNVCYDAGFPRSDSYPCQTLFANWDPIYSSNMKEDTDSYESEIAFWRGGQVTQEGLKWLLEKGFKTIVDLRAENVKDTFYQAALDDAISTGKITLVKIPIEVRMAPLAQQVELFASVVSDSSKRPIYVHSKEGVWRTSAMVSRWRQYITRPVTKEIPVSEESKRQEVSETKVRLNVDKEVPDQQTDRVSEINEIDSSSTSNQSKESGSNEGDTPEFNMVSDPLKAQVPTGNIFSRKEMSKFLRNKGIAPAGYLSNQSKKLGIVPSPQISYTGVTSGYQIADSVRRLAETGNSNGTLLPASSQILDVANGKFSNGNVHASDNTNTSVSDNGGNVFSAEPIVVPPSDNLSRTVVSQTVRNSKRNNNASSSDSSDDEAGAIEGNMCASSTGVVRVQSRKKAEMFLVRTDGISCTREKVTESSLAFTHPSTQQQMLLWKTTPKTVLLLKKLGLELMEEAKEVTAFLFSSKRLYNSLLCIEVACNLGNP</sequence>
<comment type="caution">
    <text evidence="3">The sequence shown here is derived from an EMBL/GenBank/DDBJ whole genome shotgun (WGS) entry which is preliminary data.</text>
</comment>
<feature type="domain" description="DSP-PTPase phosphatase fused to NAD+ Kinase" evidence="2">
    <location>
        <begin position="184"/>
        <end position="334"/>
    </location>
</feature>
<feature type="compositionally biased region" description="Basic and acidic residues" evidence="1">
    <location>
        <begin position="328"/>
        <end position="358"/>
    </location>
</feature>
<accession>A0ABQ7EZU1</accession>
<organism evidence="3 4">
    <name type="scientific">Brassica cretica</name>
    <name type="common">Mustard</name>
    <dbReference type="NCBI Taxonomy" id="69181"/>
    <lineage>
        <taxon>Eukaryota</taxon>
        <taxon>Viridiplantae</taxon>
        <taxon>Streptophyta</taxon>
        <taxon>Embryophyta</taxon>
        <taxon>Tracheophyta</taxon>
        <taxon>Spermatophyta</taxon>
        <taxon>Magnoliopsida</taxon>
        <taxon>eudicotyledons</taxon>
        <taxon>Gunneridae</taxon>
        <taxon>Pentapetalae</taxon>
        <taxon>rosids</taxon>
        <taxon>malvids</taxon>
        <taxon>Brassicales</taxon>
        <taxon>Brassicaceae</taxon>
        <taxon>Brassiceae</taxon>
        <taxon>Brassica</taxon>
    </lineage>
</organism>
<feature type="compositionally biased region" description="Polar residues" evidence="1">
    <location>
        <begin position="522"/>
        <end position="533"/>
    </location>
</feature>
<dbReference type="Gene3D" id="3.90.190.10">
    <property type="entry name" value="Protein tyrosine phosphatase superfamily"/>
    <property type="match status" value="1"/>
</dbReference>
<protein>
    <recommendedName>
        <fullName evidence="2">DSP-PTPase phosphatase fused to NAD+ Kinase domain-containing protein</fullName>
    </recommendedName>
</protein>
<evidence type="ECO:0000313" key="4">
    <source>
        <dbReference type="Proteomes" id="UP000266723"/>
    </source>
</evidence>
<evidence type="ECO:0000256" key="1">
    <source>
        <dbReference type="SAM" id="MobiDB-lite"/>
    </source>
</evidence>
<dbReference type="Pfam" id="PF22741">
    <property type="entry name" value="PTP-NADK"/>
    <property type="match status" value="1"/>
</dbReference>
<dbReference type="Proteomes" id="UP000266723">
    <property type="component" value="Unassembled WGS sequence"/>
</dbReference>
<evidence type="ECO:0000259" key="2">
    <source>
        <dbReference type="Pfam" id="PF22741"/>
    </source>
</evidence>
<evidence type="ECO:0000313" key="3">
    <source>
        <dbReference type="EMBL" id="KAF3608805.1"/>
    </source>
</evidence>
<reference evidence="3 4" key="1">
    <citation type="journal article" date="2020" name="BMC Genomics">
        <title>Intraspecific diversification of the crop wild relative Brassica cretica Lam. using demographic model selection.</title>
        <authorList>
            <person name="Kioukis A."/>
            <person name="Michalopoulou V.A."/>
            <person name="Briers L."/>
            <person name="Pirintsos S."/>
            <person name="Studholme D.J."/>
            <person name="Pavlidis P."/>
            <person name="Sarris P.F."/>
        </authorList>
    </citation>
    <scope>NUCLEOTIDE SEQUENCE [LARGE SCALE GENOMIC DNA]</scope>
    <source>
        <strain evidence="4">cv. PFS-1207/04</strain>
    </source>
</reference>
<proteinExistence type="predicted"/>
<feature type="compositionally biased region" description="Polar residues" evidence="1">
    <location>
        <begin position="362"/>
        <end position="379"/>
    </location>
</feature>
<dbReference type="PANTHER" id="PTHR20275">
    <property type="entry name" value="NAD KINASE"/>
    <property type="match status" value="1"/>
</dbReference>
<dbReference type="EMBL" id="QGKV02000297">
    <property type="protein sequence ID" value="KAF3608805.1"/>
    <property type="molecule type" value="Genomic_DNA"/>
</dbReference>
<dbReference type="SUPFAM" id="SSF52799">
    <property type="entry name" value="(Phosphotyrosine protein) phosphatases II"/>
    <property type="match status" value="1"/>
</dbReference>
<gene>
    <name evidence="3" type="ORF">DY000_02046100</name>
</gene>
<keyword evidence="4" id="KW-1185">Reference proteome</keyword>
<dbReference type="PANTHER" id="PTHR20275:SF6">
    <property type="entry name" value="NAD KINASE 2, CHLOROPLASTIC"/>
    <property type="match status" value="1"/>
</dbReference>
<feature type="region of interest" description="Disordered" evidence="1">
    <location>
        <begin position="326"/>
        <end position="389"/>
    </location>
</feature>
<dbReference type="InterPro" id="IPR055214">
    <property type="entry name" value="PTP-NADK"/>
</dbReference>